<proteinExistence type="predicted"/>
<feature type="transmembrane region" description="Helical" evidence="8">
    <location>
        <begin position="163"/>
        <end position="180"/>
    </location>
</feature>
<dbReference type="GO" id="GO:0005886">
    <property type="term" value="C:plasma membrane"/>
    <property type="evidence" value="ECO:0007669"/>
    <property type="project" value="UniProtKB-SubCell"/>
</dbReference>
<feature type="transmembrane region" description="Helical" evidence="8">
    <location>
        <begin position="200"/>
        <end position="222"/>
    </location>
</feature>
<evidence type="ECO:0000256" key="4">
    <source>
        <dbReference type="ARBA" id="ARBA00022679"/>
    </source>
</evidence>
<dbReference type="PANTHER" id="PTHR33908">
    <property type="entry name" value="MANNOSYLTRANSFERASE YKCB-RELATED"/>
    <property type="match status" value="1"/>
</dbReference>
<evidence type="ECO:0000313" key="11">
    <source>
        <dbReference type="Proteomes" id="UP000176974"/>
    </source>
</evidence>
<keyword evidence="4" id="KW-0808">Transferase</keyword>
<feature type="transmembrane region" description="Helical" evidence="8">
    <location>
        <begin position="380"/>
        <end position="398"/>
    </location>
</feature>
<evidence type="ECO:0000256" key="8">
    <source>
        <dbReference type="SAM" id="Phobius"/>
    </source>
</evidence>
<organism evidence="10 11">
    <name type="scientific">Candidatus Portnoybacteria bacterium RIFCSPHIGHO2_01_FULL_40_12b</name>
    <dbReference type="NCBI Taxonomy" id="1801994"/>
    <lineage>
        <taxon>Bacteria</taxon>
        <taxon>Candidatus Portnoyibacteriota</taxon>
    </lineage>
</organism>
<feature type="transmembrane region" description="Helical" evidence="8">
    <location>
        <begin position="238"/>
        <end position="257"/>
    </location>
</feature>
<evidence type="ECO:0000256" key="7">
    <source>
        <dbReference type="ARBA" id="ARBA00023136"/>
    </source>
</evidence>
<dbReference type="Proteomes" id="UP000176974">
    <property type="component" value="Unassembled WGS sequence"/>
</dbReference>
<dbReference type="InterPro" id="IPR050297">
    <property type="entry name" value="LipidA_mod_glycosyltrf_83"/>
</dbReference>
<dbReference type="EMBL" id="MHMY01000023">
    <property type="protein sequence ID" value="OGZ34924.1"/>
    <property type="molecule type" value="Genomic_DNA"/>
</dbReference>
<keyword evidence="7 8" id="KW-0472">Membrane</keyword>
<feature type="transmembrane region" description="Helical" evidence="8">
    <location>
        <begin position="138"/>
        <end position="157"/>
    </location>
</feature>
<feature type="transmembrane region" description="Helical" evidence="8">
    <location>
        <begin position="113"/>
        <end position="131"/>
    </location>
</feature>
<reference evidence="10 11" key="1">
    <citation type="journal article" date="2016" name="Nat. Commun.">
        <title>Thousands of microbial genomes shed light on interconnected biogeochemical processes in an aquifer system.</title>
        <authorList>
            <person name="Anantharaman K."/>
            <person name="Brown C.T."/>
            <person name="Hug L.A."/>
            <person name="Sharon I."/>
            <person name="Castelle C.J."/>
            <person name="Probst A.J."/>
            <person name="Thomas B.C."/>
            <person name="Singh A."/>
            <person name="Wilkins M.J."/>
            <person name="Karaoz U."/>
            <person name="Brodie E.L."/>
            <person name="Williams K.H."/>
            <person name="Hubbard S.S."/>
            <person name="Banfield J.F."/>
        </authorList>
    </citation>
    <scope>NUCLEOTIDE SEQUENCE [LARGE SCALE GENOMIC DNA]</scope>
</reference>
<keyword evidence="6 8" id="KW-1133">Transmembrane helix</keyword>
<evidence type="ECO:0000256" key="1">
    <source>
        <dbReference type="ARBA" id="ARBA00004651"/>
    </source>
</evidence>
<gene>
    <name evidence="10" type="ORF">A2815_00915</name>
</gene>
<keyword evidence="5 8" id="KW-0812">Transmembrane</keyword>
<evidence type="ECO:0000256" key="5">
    <source>
        <dbReference type="ARBA" id="ARBA00022692"/>
    </source>
</evidence>
<dbReference type="AlphaFoldDB" id="A0A1G2FA18"/>
<dbReference type="GO" id="GO:0009103">
    <property type="term" value="P:lipopolysaccharide biosynthetic process"/>
    <property type="evidence" value="ECO:0007669"/>
    <property type="project" value="UniProtKB-ARBA"/>
</dbReference>
<keyword evidence="2" id="KW-1003">Cell membrane</keyword>
<evidence type="ECO:0000313" key="10">
    <source>
        <dbReference type="EMBL" id="OGZ34924.1"/>
    </source>
</evidence>
<feature type="transmembrane region" description="Helical" evidence="8">
    <location>
        <begin position="333"/>
        <end position="359"/>
    </location>
</feature>
<evidence type="ECO:0000259" key="9">
    <source>
        <dbReference type="Pfam" id="PF13231"/>
    </source>
</evidence>
<feature type="transmembrane region" description="Helical" evidence="8">
    <location>
        <begin position="7"/>
        <end position="25"/>
    </location>
</feature>
<dbReference type="PANTHER" id="PTHR33908:SF11">
    <property type="entry name" value="MEMBRANE PROTEIN"/>
    <property type="match status" value="1"/>
</dbReference>
<sequence>MDRITKISALLILVFMFFILVFSSWNDSLTFDEVAHIPAGYSYLKKQDYRLNPEHPPLIKDLAAFPLLFLNLNLRTDTPAWHKSTNDRQWEVGNDFLYESGNNPDQILHFSRLPMILLSIFFGWLVFYWVRKRYGDKVGLLTLFFYAMSPTIIAHSRYVTTDIGAGLGFFMGLITFLNFLKNQTKKNLVMAGLTLGLASLLKFSIILLIPTYFILAVFWFILEDYKNLKTTFSNFFKIIYKLLLIGLISILVIWPVYQFHVLNYPPEIQLEHAKSILGSADAPGVNFIIKISDKPLIRGLAQYFLGVAMVIQRSGGGNNFYFLGKVSSAATPFYFPLLYLVKELLPLHILTLIALVISLKNIISSPRKKISSIKEWLRKNFVLAASLIFVSIYLIQAITGNLNIGVRHVIPALPFICFLTAKQIVSWLEKSFWKKAVVFVLLLWILIETLWVFPFYLSYYNELAKGTKNGYKIATDSNYDWGQDLKRLKDWIDNYNIDKIYLDYFGGGSPKYYLGEKYEPWWSAKGQPTKGWFAVSINQLQGAMAKPVKGFEIKQEDTYLWLKDKQPFFRVGTSIFIYRF</sequence>
<comment type="caution">
    <text evidence="10">The sequence shown here is derived from an EMBL/GenBank/DDBJ whole genome shotgun (WGS) entry which is preliminary data.</text>
</comment>
<dbReference type="GO" id="GO:0016763">
    <property type="term" value="F:pentosyltransferase activity"/>
    <property type="evidence" value="ECO:0007669"/>
    <property type="project" value="TreeGrafter"/>
</dbReference>
<keyword evidence="3" id="KW-0328">Glycosyltransferase</keyword>
<evidence type="ECO:0000256" key="6">
    <source>
        <dbReference type="ARBA" id="ARBA00022989"/>
    </source>
</evidence>
<feature type="transmembrane region" description="Helical" evidence="8">
    <location>
        <begin position="437"/>
        <end position="457"/>
    </location>
</feature>
<evidence type="ECO:0000256" key="3">
    <source>
        <dbReference type="ARBA" id="ARBA00022676"/>
    </source>
</evidence>
<name>A0A1G2FA18_9BACT</name>
<feature type="domain" description="Glycosyltransferase RgtA/B/C/D-like" evidence="9">
    <location>
        <begin position="112"/>
        <end position="254"/>
    </location>
</feature>
<feature type="transmembrane region" description="Helical" evidence="8">
    <location>
        <begin position="296"/>
        <end position="313"/>
    </location>
</feature>
<dbReference type="InterPro" id="IPR038731">
    <property type="entry name" value="RgtA/B/C-like"/>
</dbReference>
<accession>A0A1G2FA18</accession>
<dbReference type="Pfam" id="PF13231">
    <property type="entry name" value="PMT_2"/>
    <property type="match status" value="1"/>
</dbReference>
<evidence type="ECO:0000256" key="2">
    <source>
        <dbReference type="ARBA" id="ARBA00022475"/>
    </source>
</evidence>
<protein>
    <recommendedName>
        <fullName evidence="9">Glycosyltransferase RgtA/B/C/D-like domain-containing protein</fullName>
    </recommendedName>
</protein>
<comment type="subcellular location">
    <subcellularLocation>
        <location evidence="1">Cell membrane</location>
        <topology evidence="1">Multi-pass membrane protein</topology>
    </subcellularLocation>
</comment>